<dbReference type="InterPro" id="IPR001533">
    <property type="entry name" value="Pterin_deHydtase"/>
</dbReference>
<evidence type="ECO:0000256" key="1">
    <source>
        <dbReference type="ARBA" id="ARBA00001554"/>
    </source>
</evidence>
<dbReference type="AlphaFoldDB" id="A0A258HF65"/>
<keyword evidence="3 4" id="KW-0456">Lyase</keyword>
<sequence>MARPTLDPAAAVQGLTGWSVHDGDRPAIERTLKFADFNTAFAFMTRVALKAETMDHHPEWSNVYNRVTVLLTTHDAGGVTDLDTTMARFIDAAAKSLGGE</sequence>
<dbReference type="NCBIfam" id="NF002018">
    <property type="entry name" value="PRK00823.1-3"/>
    <property type="match status" value="1"/>
</dbReference>
<dbReference type="PANTHER" id="PTHR12599">
    <property type="entry name" value="PTERIN-4-ALPHA-CARBINOLAMINE DEHYDRATASE"/>
    <property type="match status" value="1"/>
</dbReference>
<dbReference type="HAMAP" id="MF_00434">
    <property type="entry name" value="Pterin_4_alpha"/>
    <property type="match status" value="1"/>
</dbReference>
<reference evidence="5 6" key="1">
    <citation type="submission" date="2017-03" db="EMBL/GenBank/DDBJ databases">
        <title>Lifting the veil on microbial sulfur biogeochemistry in mining wastewaters.</title>
        <authorList>
            <person name="Kantor R.S."/>
            <person name="Colenbrander Nelson T."/>
            <person name="Marshall S."/>
            <person name="Bennett D."/>
            <person name="Apte S."/>
            <person name="Camacho D."/>
            <person name="Thomas B.C."/>
            <person name="Warren L.A."/>
            <person name="Banfield J.F."/>
        </authorList>
    </citation>
    <scope>NUCLEOTIDE SEQUENCE [LARGE SCALE GENOMIC DNA]</scope>
    <source>
        <strain evidence="5">32-68-21</strain>
    </source>
</reference>
<comment type="catalytic activity">
    <reaction evidence="1 4">
        <text>(4aS,6R)-4a-hydroxy-L-erythro-5,6,7,8-tetrahydrobiopterin = (6R)-L-erythro-6,7-dihydrobiopterin + H2O</text>
        <dbReference type="Rhea" id="RHEA:11920"/>
        <dbReference type="ChEBI" id="CHEBI:15377"/>
        <dbReference type="ChEBI" id="CHEBI:15642"/>
        <dbReference type="ChEBI" id="CHEBI:43120"/>
        <dbReference type="EC" id="4.2.1.96"/>
    </reaction>
</comment>
<dbReference type="SUPFAM" id="SSF55248">
    <property type="entry name" value="PCD-like"/>
    <property type="match status" value="1"/>
</dbReference>
<evidence type="ECO:0000256" key="4">
    <source>
        <dbReference type="HAMAP-Rule" id="MF_00434"/>
    </source>
</evidence>
<comment type="caution">
    <text evidence="5">The sequence shown here is derived from an EMBL/GenBank/DDBJ whole genome shotgun (WGS) entry which is preliminary data.</text>
</comment>
<dbReference type="Proteomes" id="UP000216147">
    <property type="component" value="Unassembled WGS sequence"/>
</dbReference>
<accession>A0A258HF65</accession>
<dbReference type="Gene3D" id="3.30.1360.20">
    <property type="entry name" value="Transcriptional coactivator/pterin dehydratase"/>
    <property type="match status" value="1"/>
</dbReference>
<organism evidence="5 6">
    <name type="scientific">Brevundimonas subvibrioides</name>
    <dbReference type="NCBI Taxonomy" id="74313"/>
    <lineage>
        <taxon>Bacteria</taxon>
        <taxon>Pseudomonadati</taxon>
        <taxon>Pseudomonadota</taxon>
        <taxon>Alphaproteobacteria</taxon>
        <taxon>Caulobacterales</taxon>
        <taxon>Caulobacteraceae</taxon>
        <taxon>Brevundimonas</taxon>
    </lineage>
</organism>
<dbReference type="PANTHER" id="PTHR12599:SF0">
    <property type="entry name" value="PTERIN-4-ALPHA-CARBINOLAMINE DEHYDRATASE"/>
    <property type="match status" value="1"/>
</dbReference>
<dbReference type="Pfam" id="PF01329">
    <property type="entry name" value="Pterin_4a"/>
    <property type="match status" value="1"/>
</dbReference>
<comment type="similarity">
    <text evidence="2 4">Belongs to the pterin-4-alpha-carbinolamine dehydratase family.</text>
</comment>
<protein>
    <recommendedName>
        <fullName evidence="4">Putative pterin-4-alpha-carbinolamine dehydratase</fullName>
        <shortName evidence="4">PHS</shortName>
        <ecNumber evidence="4">4.2.1.96</ecNumber>
    </recommendedName>
    <alternativeName>
        <fullName evidence="4">4-alpha-hydroxy-tetrahydropterin dehydratase</fullName>
    </alternativeName>
    <alternativeName>
        <fullName evidence="4">Pterin carbinolamine dehydratase</fullName>
        <shortName evidence="4">PCD</shortName>
    </alternativeName>
</protein>
<dbReference type="GO" id="GO:0006729">
    <property type="term" value="P:tetrahydrobiopterin biosynthetic process"/>
    <property type="evidence" value="ECO:0007669"/>
    <property type="project" value="InterPro"/>
</dbReference>
<dbReference type="CDD" id="cd00914">
    <property type="entry name" value="PCD_DCoH_subfamily_b"/>
    <property type="match status" value="1"/>
</dbReference>
<dbReference type="InterPro" id="IPR036428">
    <property type="entry name" value="PCD_sf"/>
</dbReference>
<evidence type="ECO:0000313" key="6">
    <source>
        <dbReference type="Proteomes" id="UP000216147"/>
    </source>
</evidence>
<proteinExistence type="inferred from homology"/>
<evidence type="ECO:0000256" key="2">
    <source>
        <dbReference type="ARBA" id="ARBA00006472"/>
    </source>
</evidence>
<dbReference type="EC" id="4.2.1.96" evidence="4"/>
<name>A0A258HF65_9CAUL</name>
<dbReference type="GO" id="GO:0008124">
    <property type="term" value="F:4-alpha-hydroxytetrahydrobiopterin dehydratase activity"/>
    <property type="evidence" value="ECO:0007669"/>
    <property type="project" value="UniProtKB-UniRule"/>
</dbReference>
<gene>
    <name evidence="5" type="ORF">B7Y86_13770</name>
</gene>
<evidence type="ECO:0000313" key="5">
    <source>
        <dbReference type="EMBL" id="OYX55389.1"/>
    </source>
</evidence>
<evidence type="ECO:0000256" key="3">
    <source>
        <dbReference type="ARBA" id="ARBA00023239"/>
    </source>
</evidence>
<dbReference type="EMBL" id="NCEQ01000014">
    <property type="protein sequence ID" value="OYX55389.1"/>
    <property type="molecule type" value="Genomic_DNA"/>
</dbReference>